<dbReference type="EMBL" id="CP041186">
    <property type="protein sequence ID" value="QDG50024.1"/>
    <property type="molecule type" value="Genomic_DNA"/>
</dbReference>
<keyword evidence="3" id="KW-1185">Reference proteome</keyword>
<sequence>MANEREKLREILESTKSIAVIGMKRSGAAYSVPKYMERSGYEIVPVNPTLDRIDDLEVYDSVDQIDRPVDMVNVFRRSQFVGDHVDEILAMDPPPKTVWLQLGIRNDEAARRLEEAGIAVVQDRCLKIDHVSLVG</sequence>
<evidence type="ECO:0000313" key="2">
    <source>
        <dbReference type="EMBL" id="QDG50024.1"/>
    </source>
</evidence>
<evidence type="ECO:0000259" key="1">
    <source>
        <dbReference type="SMART" id="SM00881"/>
    </source>
</evidence>
<dbReference type="Proteomes" id="UP000315995">
    <property type="component" value="Chromosome"/>
</dbReference>
<name>A0A4Y6PNZ2_PERCE</name>
<dbReference type="RefSeq" id="WP_141196520.1">
    <property type="nucleotide sequence ID" value="NZ_CP041186.1"/>
</dbReference>
<dbReference type="SMART" id="SM00881">
    <property type="entry name" value="CoA_binding"/>
    <property type="match status" value="1"/>
</dbReference>
<dbReference type="Pfam" id="PF13380">
    <property type="entry name" value="CoA_binding_2"/>
    <property type="match status" value="1"/>
</dbReference>
<dbReference type="InterPro" id="IPR003781">
    <property type="entry name" value="CoA-bd"/>
</dbReference>
<dbReference type="SUPFAM" id="SSF51735">
    <property type="entry name" value="NAD(P)-binding Rossmann-fold domains"/>
    <property type="match status" value="1"/>
</dbReference>
<dbReference type="InterPro" id="IPR036291">
    <property type="entry name" value="NAD(P)-bd_dom_sf"/>
</dbReference>
<dbReference type="PANTHER" id="PTHR33303:SF2">
    <property type="entry name" value="COA-BINDING DOMAIN-CONTAINING PROTEIN"/>
    <property type="match status" value="1"/>
</dbReference>
<evidence type="ECO:0000313" key="3">
    <source>
        <dbReference type="Proteomes" id="UP000315995"/>
    </source>
</evidence>
<gene>
    <name evidence="2" type="ORF">FIV42_04490</name>
</gene>
<feature type="domain" description="CoA-binding" evidence="1">
    <location>
        <begin position="11"/>
        <end position="104"/>
    </location>
</feature>
<accession>A0A5B8XZU7</accession>
<dbReference type="AlphaFoldDB" id="A0A4Y6PNZ2"/>
<dbReference type="Gene3D" id="3.40.50.720">
    <property type="entry name" value="NAD(P)-binding Rossmann-like Domain"/>
    <property type="match status" value="1"/>
</dbReference>
<reference evidence="2 3" key="1">
    <citation type="submission" date="2019-06" db="EMBL/GenBank/DDBJ databases">
        <title>Persicimonas caeni gen. nov., sp. nov., a predatory bacterium isolated from solar saltern.</title>
        <authorList>
            <person name="Wang S."/>
        </authorList>
    </citation>
    <scope>NUCLEOTIDE SEQUENCE [LARGE SCALE GENOMIC DNA]</scope>
    <source>
        <strain evidence="2 3">YN101</strain>
    </source>
</reference>
<protein>
    <submittedName>
        <fullName evidence="2">CoA-binding protein</fullName>
    </submittedName>
</protein>
<proteinExistence type="predicted"/>
<accession>A0A4Y6PNZ2</accession>
<dbReference type="PANTHER" id="PTHR33303">
    <property type="entry name" value="CYTOPLASMIC PROTEIN-RELATED"/>
    <property type="match status" value="1"/>
</dbReference>
<organism evidence="2 3">
    <name type="scientific">Persicimonas caeni</name>
    <dbReference type="NCBI Taxonomy" id="2292766"/>
    <lineage>
        <taxon>Bacteria</taxon>
        <taxon>Deltaproteobacteria</taxon>
        <taxon>Bradymonadales</taxon>
        <taxon>Bradymonadaceae</taxon>
        <taxon>Persicimonas</taxon>
    </lineage>
</organism>
<dbReference type="OrthoDB" id="9804695at2"/>